<dbReference type="Pfam" id="PF13625">
    <property type="entry name" value="Helicase_C_3"/>
    <property type="match status" value="1"/>
</dbReference>
<dbReference type="STRING" id="1073574.GOARA_056_00970"/>
<keyword evidence="4" id="KW-1185">Reference proteome</keyword>
<dbReference type="InterPro" id="IPR032830">
    <property type="entry name" value="XPB/Ssl2_N"/>
</dbReference>
<dbReference type="EMBL" id="BAEE01000056">
    <property type="protein sequence ID" value="GAB10350.1"/>
    <property type="molecule type" value="Genomic_DNA"/>
</dbReference>
<evidence type="ECO:0000259" key="2">
    <source>
        <dbReference type="Pfam" id="PF13625"/>
    </source>
</evidence>
<comment type="caution">
    <text evidence="3">The sequence shown here is derived from an EMBL/GenBank/DDBJ whole genome shotgun (WGS) entry which is preliminary data.</text>
</comment>
<feature type="region of interest" description="Disordered" evidence="1">
    <location>
        <begin position="652"/>
        <end position="673"/>
    </location>
</feature>
<protein>
    <recommendedName>
        <fullName evidence="2">Helicase XPB/Ssl2 N-terminal domain-containing protein</fullName>
    </recommendedName>
</protein>
<dbReference type="AlphaFoldDB" id="G7H3C5"/>
<dbReference type="RefSeq" id="WP_007322425.1">
    <property type="nucleotide sequence ID" value="NZ_BAEE01000056.1"/>
</dbReference>
<proteinExistence type="predicted"/>
<dbReference type="OrthoDB" id="3415124at2"/>
<evidence type="ECO:0000313" key="3">
    <source>
        <dbReference type="EMBL" id="GAB10350.1"/>
    </source>
</evidence>
<evidence type="ECO:0000313" key="4">
    <source>
        <dbReference type="Proteomes" id="UP000035088"/>
    </source>
</evidence>
<organism evidence="3 4">
    <name type="scientific">Gordonia araii NBRC 100433</name>
    <dbReference type="NCBI Taxonomy" id="1073574"/>
    <lineage>
        <taxon>Bacteria</taxon>
        <taxon>Bacillati</taxon>
        <taxon>Actinomycetota</taxon>
        <taxon>Actinomycetes</taxon>
        <taxon>Mycobacteriales</taxon>
        <taxon>Gordoniaceae</taxon>
        <taxon>Gordonia</taxon>
    </lineage>
</organism>
<gene>
    <name evidence="3" type="ORF">GOARA_056_00970</name>
</gene>
<name>G7H3C5_9ACTN</name>
<evidence type="ECO:0000256" key="1">
    <source>
        <dbReference type="SAM" id="MobiDB-lite"/>
    </source>
</evidence>
<feature type="domain" description="Helicase XPB/Ssl2 N-terminal" evidence="2">
    <location>
        <begin position="490"/>
        <end position="610"/>
    </location>
</feature>
<reference evidence="3 4" key="1">
    <citation type="submission" date="2011-11" db="EMBL/GenBank/DDBJ databases">
        <title>Whole genome shotgun sequence of Gordonia araii NBRC 100433.</title>
        <authorList>
            <person name="Yoshida Y."/>
            <person name="Hosoyama A."/>
            <person name="Tsuchikane K."/>
            <person name="Katsumata H."/>
            <person name="Yamazaki S."/>
            <person name="Fujita N."/>
        </authorList>
    </citation>
    <scope>NUCLEOTIDE SEQUENCE [LARGE SCALE GENOMIC DNA]</scope>
    <source>
        <strain evidence="3 4">NBRC 100433</strain>
    </source>
</reference>
<sequence length="771" mass="81722">MSSTDQPSGLAHALAQRSDDELVELLRARPDLASPPPNGIGVLAQRAMSAGSMNVAGEELDLLHTAIIEALLHASTGEHGRRARRGVKDSAIRAALRDRAEPAEIDAHLQTLIDRAVVWREADGLHLAGHTPAALPWRAMHIVTDAGRRTPEQWRQALDAIDEGPRDVLTALATGPSVGVTRDAGPDADPARPVPILLANGLISHVEDQLVEIEPTVAQLIRGEPLLRVDDLRPPPLVDDAAGTPLPGGTKALSATAAGAAVELLRETGDVLASLGASPTPELSAGGIGIRELRRIAKETGLTPSRIGLIVELCARRHLIDVGQPDPEPPRYNGEPAWAPTLAADGWSHQSRARQWATLVTAWLALDRRTWLIGERDADGAVVGALVPGVPDQVARRERRMVLATLADAEPGTAPGVDALVSALLWRRPRMRRRLTRHAVSETLREATEVGLVAHGALTEIGRLVLDDPDDDELVAAMDAALPEPVDHFLAQADLTLMVPGPMTPELAAEVALVADLESAGAASVYRVTEDSVRRALDAGRTGAELNALFANHSSTPVPQSLTYLIDDVARRHGTLRVGVASSFVRCDDPATMAAVLRSKTADALALRPLAPTVLVSPAPVRDVLDALREAGFTPAAEDSSGALVDLRSAGSRVVTRHRQPAPRRPAASATQLASVVTRMRTADAAAGQASRRGETVRASGGGESVSALITLAMRTGRRLRVDYVDSHGKASRHVVKVQLLRAGRLIAAEVPSGDEVQLSMHRITTVELLD</sequence>
<dbReference type="Proteomes" id="UP000035088">
    <property type="component" value="Unassembled WGS sequence"/>
</dbReference>
<accession>G7H3C5</accession>